<evidence type="ECO:0000256" key="6">
    <source>
        <dbReference type="ARBA" id="ARBA00022801"/>
    </source>
</evidence>
<keyword evidence="6 9" id="KW-0378">Hydrolase</keyword>
<dbReference type="EC" id="3.4.11.-" evidence="10"/>
<evidence type="ECO:0000313" key="11">
    <source>
        <dbReference type="EMBL" id="CAI2718951.1"/>
    </source>
</evidence>
<dbReference type="PANTHER" id="PTHR28570">
    <property type="entry name" value="ASPARTYL AMINOPEPTIDASE"/>
    <property type="match status" value="1"/>
</dbReference>
<dbReference type="EMBL" id="OX336137">
    <property type="protein sequence ID" value="CAI2718951.1"/>
    <property type="molecule type" value="Genomic_DNA"/>
</dbReference>
<evidence type="ECO:0000256" key="4">
    <source>
        <dbReference type="ARBA" id="ARBA00022670"/>
    </source>
</evidence>
<keyword evidence="8 9" id="KW-0482">Metalloprotease</keyword>
<dbReference type="InterPro" id="IPR001948">
    <property type="entry name" value="Peptidase_M18"/>
</dbReference>
<dbReference type="PANTHER" id="PTHR28570:SF3">
    <property type="entry name" value="ASPARTYL AMINOPEPTIDASE"/>
    <property type="match status" value="1"/>
</dbReference>
<evidence type="ECO:0000313" key="12">
    <source>
        <dbReference type="Proteomes" id="UP001157733"/>
    </source>
</evidence>
<proteinExistence type="inferred from homology"/>
<dbReference type="PRINTS" id="PR00932">
    <property type="entry name" value="AMINO1PTASE"/>
</dbReference>
<evidence type="ECO:0000256" key="5">
    <source>
        <dbReference type="ARBA" id="ARBA00022723"/>
    </source>
</evidence>
<dbReference type="SUPFAM" id="SSF53187">
    <property type="entry name" value="Zn-dependent exopeptidases"/>
    <property type="match status" value="1"/>
</dbReference>
<evidence type="ECO:0000256" key="9">
    <source>
        <dbReference type="RuleBase" id="RU004386"/>
    </source>
</evidence>
<reference evidence="11 12" key="1">
    <citation type="submission" date="2022-09" db="EMBL/GenBank/DDBJ databases">
        <authorList>
            <person name="Kop L."/>
        </authorList>
    </citation>
    <scope>NUCLEOTIDE SEQUENCE [LARGE SCALE GENOMIC DNA]</scope>
    <source>
        <strain evidence="11 12">347</strain>
    </source>
</reference>
<protein>
    <recommendedName>
        <fullName evidence="10">M18 family aminopeptidase</fullName>
        <ecNumber evidence="10">3.4.11.-</ecNumber>
    </recommendedName>
</protein>
<evidence type="ECO:0000256" key="2">
    <source>
        <dbReference type="ARBA" id="ARBA00008290"/>
    </source>
</evidence>
<gene>
    <name evidence="11" type="primary">apeB</name>
    <name evidence="11" type="ORF">NSPWAT_2095</name>
</gene>
<keyword evidence="7 9" id="KW-0862">Zinc</keyword>
<keyword evidence="4 9" id="KW-0645">Protease</keyword>
<evidence type="ECO:0000256" key="10">
    <source>
        <dbReference type="RuleBase" id="RU004387"/>
    </source>
</evidence>
<evidence type="ECO:0000256" key="7">
    <source>
        <dbReference type="ARBA" id="ARBA00022833"/>
    </source>
</evidence>
<keyword evidence="5 9" id="KW-0479">Metal-binding</keyword>
<dbReference type="Gene3D" id="3.40.630.10">
    <property type="entry name" value="Zn peptidases"/>
    <property type="match status" value="1"/>
</dbReference>
<organism evidence="11 12">
    <name type="scientific">Nitrospina watsonii</name>
    <dbReference type="NCBI Taxonomy" id="1323948"/>
    <lineage>
        <taxon>Bacteria</taxon>
        <taxon>Pseudomonadati</taxon>
        <taxon>Nitrospinota/Tectimicrobiota group</taxon>
        <taxon>Nitrospinota</taxon>
        <taxon>Nitrospinia</taxon>
        <taxon>Nitrospinales</taxon>
        <taxon>Nitrospinaceae</taxon>
        <taxon>Nitrospina</taxon>
    </lineage>
</organism>
<dbReference type="SUPFAM" id="SSF101821">
    <property type="entry name" value="Aminopeptidase/glucanase lid domain"/>
    <property type="match status" value="1"/>
</dbReference>
<dbReference type="Pfam" id="PF02127">
    <property type="entry name" value="Peptidase_M18"/>
    <property type="match status" value="1"/>
</dbReference>
<keyword evidence="12" id="KW-1185">Reference proteome</keyword>
<evidence type="ECO:0000256" key="8">
    <source>
        <dbReference type="ARBA" id="ARBA00023049"/>
    </source>
</evidence>
<keyword evidence="3 9" id="KW-0031">Aminopeptidase</keyword>
<comment type="cofactor">
    <cofactor evidence="1 10">
        <name>Zn(2+)</name>
        <dbReference type="ChEBI" id="CHEBI:29105"/>
    </cofactor>
</comment>
<evidence type="ECO:0000256" key="1">
    <source>
        <dbReference type="ARBA" id="ARBA00001947"/>
    </source>
</evidence>
<accession>A0ABM9HFE1</accession>
<dbReference type="Gene3D" id="2.30.250.10">
    <property type="entry name" value="Aminopeptidase i, Domain 2"/>
    <property type="match status" value="1"/>
</dbReference>
<comment type="similarity">
    <text evidence="2 9">Belongs to the peptidase M18 family.</text>
</comment>
<dbReference type="InterPro" id="IPR023358">
    <property type="entry name" value="Peptidase_M18_dom2"/>
</dbReference>
<sequence>MLRGLSRLAVQAIGPVNVARVRVYKVFSRPRIAVTLWFHFSREHQLKQGNGMKQAGNQHRALAEALLHYIDASPTPYHAVAETVTQLEAKGFSELREADAWKLKPGGRYYVVRNGTSIVAFIPGSRPPEEAGFKIVGAHTDSPNLRLKPKPAYEKKGYGQLGVETYGGVLLGTWTDRDLSLAGRVMVTSKRGVPEARLLRIDHPLLRIPQLAIHLNRSVNDQGLILNKQSHLPPILTMADTAAATETALKQLVTKAVKCKPEQIVSQDLMLFDVQPSAFAGAEEEFLFAPRLDNLASCHAALWALKEAPKQDAATRLLVFYDNEEVGSETAQGGGSPFLKDTLERLAMPSKQPREALLRAVAQSLFISADMAHAVHPNYADQHDTRHMPLINHGPVIKSNAGQRYATDGESGARFELLCKKAKVAVQKFVMRSDLACGSTIGPITAANLGIRTVDVGNPMLSMHSVREMAGARDHGDMIGVLREFFRPE</sequence>
<dbReference type="CDD" id="cd05658">
    <property type="entry name" value="M18_DAP"/>
    <property type="match status" value="1"/>
</dbReference>
<dbReference type="Proteomes" id="UP001157733">
    <property type="component" value="Chromosome"/>
</dbReference>
<evidence type="ECO:0000256" key="3">
    <source>
        <dbReference type="ARBA" id="ARBA00022438"/>
    </source>
</evidence>
<dbReference type="NCBIfam" id="NF002759">
    <property type="entry name" value="PRK02813.1"/>
    <property type="match status" value="1"/>
</dbReference>
<name>A0ABM9HFE1_9BACT</name>
<dbReference type="GO" id="GO:0004177">
    <property type="term" value="F:aminopeptidase activity"/>
    <property type="evidence" value="ECO:0007669"/>
    <property type="project" value="UniProtKB-KW"/>
</dbReference>